<name>A0ABV5AGR1_9BACL</name>
<keyword evidence="4" id="KW-0145">Chemotaxis</keyword>
<dbReference type="EMBL" id="JBDXSU010000011">
    <property type="protein sequence ID" value="MFB5191449.1"/>
    <property type="molecule type" value="Genomic_DNA"/>
</dbReference>
<feature type="active site" evidence="4">
    <location>
        <position position="145"/>
    </location>
</feature>
<sequence length="203" mass="21351">MDIVPDAGPSRLRALVVIGTSTGGPKALTELFSALPAVDGVACCVVQHMPAGFTANLAKRLNENSEWAVAEGRDGEFVQAGHAYIAPGGMHMRVQSPSQGLSLSIRREEPVGGHQPSVDVLFHSTTDLAHRLRLVGVLLTGMGKDGADGLWQLRQSGALTIAESRETAVIYGMPRAAVERGAAMEIAPLSSIPNLLLANLQRA</sequence>
<dbReference type="PANTHER" id="PTHR42872:SF6">
    <property type="entry name" value="PROTEIN-GLUTAMATE METHYLESTERASE_PROTEIN-GLUTAMINE GLUTAMINASE"/>
    <property type="match status" value="1"/>
</dbReference>
<dbReference type="PANTHER" id="PTHR42872">
    <property type="entry name" value="PROTEIN-GLUTAMATE METHYLESTERASE/PROTEIN-GLUTAMINE GLUTAMINASE"/>
    <property type="match status" value="1"/>
</dbReference>
<dbReference type="SUPFAM" id="SSF52738">
    <property type="entry name" value="Methylesterase CheB, C-terminal domain"/>
    <property type="match status" value="1"/>
</dbReference>
<evidence type="ECO:0000256" key="4">
    <source>
        <dbReference type="PROSITE-ProRule" id="PRU00050"/>
    </source>
</evidence>
<accession>A0ABV5AGR1</accession>
<dbReference type="CDD" id="cd16432">
    <property type="entry name" value="CheB_Rec"/>
    <property type="match status" value="1"/>
</dbReference>
<comment type="caution">
    <text evidence="6">The sequence shown here is derived from an EMBL/GenBank/DDBJ whole genome shotgun (WGS) entry which is preliminary data.</text>
</comment>
<dbReference type="Gene3D" id="3.40.50.180">
    <property type="entry name" value="Methylesterase CheB, C-terminal domain"/>
    <property type="match status" value="1"/>
</dbReference>
<dbReference type="EC" id="3.1.1.61" evidence="2"/>
<feature type="active site" evidence="4">
    <location>
        <position position="21"/>
    </location>
</feature>
<feature type="active site" evidence="4">
    <location>
        <position position="48"/>
    </location>
</feature>
<comment type="catalytic activity">
    <reaction evidence="3">
        <text>[protein]-L-glutamate 5-O-methyl ester + H2O = L-glutamyl-[protein] + methanol + H(+)</text>
        <dbReference type="Rhea" id="RHEA:23236"/>
        <dbReference type="Rhea" id="RHEA-COMP:10208"/>
        <dbReference type="Rhea" id="RHEA-COMP:10311"/>
        <dbReference type="ChEBI" id="CHEBI:15377"/>
        <dbReference type="ChEBI" id="CHEBI:15378"/>
        <dbReference type="ChEBI" id="CHEBI:17790"/>
        <dbReference type="ChEBI" id="CHEBI:29973"/>
        <dbReference type="ChEBI" id="CHEBI:82795"/>
        <dbReference type="EC" id="3.1.1.61"/>
    </reaction>
</comment>
<keyword evidence="7" id="KW-1185">Reference proteome</keyword>
<evidence type="ECO:0000313" key="7">
    <source>
        <dbReference type="Proteomes" id="UP001579974"/>
    </source>
</evidence>
<reference evidence="6 7" key="1">
    <citation type="journal article" date="2024" name="Int. J. Mol. Sci.">
        <title>Exploration of Alicyclobacillus spp. Genome in Search of Antibiotic Resistance.</title>
        <authorList>
            <person name="Bucka-Kolendo J."/>
            <person name="Kiousi D.E."/>
            <person name="Dekowska A."/>
            <person name="Mikolajczuk-Szczyrba A."/>
            <person name="Karadedos D.M."/>
            <person name="Michael P."/>
            <person name="Galanis A."/>
            <person name="Sokolowska B."/>
        </authorList>
    </citation>
    <scope>NUCLEOTIDE SEQUENCE [LARGE SCALE GENOMIC DNA]</scope>
    <source>
        <strain evidence="6 7">KKP 3000</strain>
    </source>
</reference>
<dbReference type="Pfam" id="PF01339">
    <property type="entry name" value="CheB_methylest"/>
    <property type="match status" value="1"/>
</dbReference>
<gene>
    <name evidence="6" type="ORF">KKP3000_000222</name>
</gene>
<dbReference type="Proteomes" id="UP001579974">
    <property type="component" value="Unassembled WGS sequence"/>
</dbReference>
<proteinExistence type="predicted"/>
<dbReference type="PROSITE" id="PS50122">
    <property type="entry name" value="CHEB"/>
    <property type="match status" value="1"/>
</dbReference>
<dbReference type="RefSeq" id="WP_275472911.1">
    <property type="nucleotide sequence ID" value="NZ_CP162940.1"/>
</dbReference>
<evidence type="ECO:0000259" key="5">
    <source>
        <dbReference type="PROSITE" id="PS50122"/>
    </source>
</evidence>
<dbReference type="InterPro" id="IPR000673">
    <property type="entry name" value="Sig_transdc_resp-reg_Me-estase"/>
</dbReference>
<evidence type="ECO:0000256" key="1">
    <source>
        <dbReference type="ARBA" id="ARBA00022801"/>
    </source>
</evidence>
<keyword evidence="1 4" id="KW-0378">Hydrolase</keyword>
<organism evidence="6 7">
    <name type="scientific">Alicyclobacillus fastidiosus</name>
    <dbReference type="NCBI Taxonomy" id="392011"/>
    <lineage>
        <taxon>Bacteria</taxon>
        <taxon>Bacillati</taxon>
        <taxon>Bacillota</taxon>
        <taxon>Bacilli</taxon>
        <taxon>Bacillales</taxon>
        <taxon>Alicyclobacillaceae</taxon>
        <taxon>Alicyclobacillus</taxon>
    </lineage>
</organism>
<evidence type="ECO:0000256" key="3">
    <source>
        <dbReference type="ARBA" id="ARBA00048267"/>
    </source>
</evidence>
<dbReference type="InterPro" id="IPR035909">
    <property type="entry name" value="CheB_C"/>
</dbReference>
<evidence type="ECO:0000256" key="2">
    <source>
        <dbReference type="ARBA" id="ARBA00039140"/>
    </source>
</evidence>
<feature type="domain" description="CheB-type methylesterase" evidence="5">
    <location>
        <begin position="9"/>
        <end position="203"/>
    </location>
</feature>
<protein>
    <recommendedName>
        <fullName evidence="2">protein-glutamate methylesterase</fullName>
        <ecNumber evidence="2">3.1.1.61</ecNumber>
    </recommendedName>
</protein>
<evidence type="ECO:0000313" key="6">
    <source>
        <dbReference type="EMBL" id="MFB5191449.1"/>
    </source>
</evidence>